<evidence type="ECO:0000256" key="4">
    <source>
        <dbReference type="ARBA" id="ARBA00022912"/>
    </source>
</evidence>
<dbReference type="CDD" id="cd00143">
    <property type="entry name" value="PP2Cc"/>
    <property type="match status" value="1"/>
</dbReference>
<reference evidence="8" key="1">
    <citation type="submission" date="2023-08" db="EMBL/GenBank/DDBJ databases">
        <title>Reference Genome Resource for the Citrus Pathogen Phytophthora citrophthora.</title>
        <authorList>
            <person name="Moller H."/>
            <person name="Coetzee B."/>
            <person name="Rose L.J."/>
            <person name="Van Niekerk J.M."/>
        </authorList>
    </citation>
    <scope>NUCLEOTIDE SEQUENCE</scope>
    <source>
        <strain evidence="8">STE-U-9442</strain>
    </source>
</reference>
<comment type="similarity">
    <text evidence="5">Belongs to the PP2C family.</text>
</comment>
<dbReference type="PROSITE" id="PS51746">
    <property type="entry name" value="PPM_2"/>
    <property type="match status" value="1"/>
</dbReference>
<comment type="subcellular location">
    <subcellularLocation>
        <location evidence="1">Membrane</location>
        <topology evidence="1">Peripheral membrane protein</topology>
    </subcellularLocation>
</comment>
<evidence type="ECO:0000259" key="7">
    <source>
        <dbReference type="PROSITE" id="PS51746"/>
    </source>
</evidence>
<proteinExistence type="inferred from homology"/>
<dbReference type="InterPro" id="IPR000222">
    <property type="entry name" value="PP2C_BS"/>
</dbReference>
<dbReference type="GO" id="GO:0004722">
    <property type="term" value="F:protein serine/threonine phosphatase activity"/>
    <property type="evidence" value="ECO:0007669"/>
    <property type="project" value="InterPro"/>
</dbReference>
<comment type="caution">
    <text evidence="8">The sequence shown here is derived from an EMBL/GenBank/DDBJ whole genome shotgun (WGS) entry which is preliminary data.</text>
</comment>
<dbReference type="PANTHER" id="PTHR47992">
    <property type="entry name" value="PROTEIN PHOSPHATASE"/>
    <property type="match status" value="1"/>
</dbReference>
<accession>A0AAD9H228</accession>
<evidence type="ECO:0000256" key="6">
    <source>
        <dbReference type="SAM" id="Coils"/>
    </source>
</evidence>
<keyword evidence="4 5" id="KW-0904">Protein phosphatase</keyword>
<dbReference type="InterPro" id="IPR036457">
    <property type="entry name" value="PPM-type-like_dom_sf"/>
</dbReference>
<protein>
    <recommendedName>
        <fullName evidence="7">PPM-type phosphatase domain-containing protein</fullName>
    </recommendedName>
</protein>
<dbReference type="InterPro" id="IPR015655">
    <property type="entry name" value="PP2C"/>
</dbReference>
<name>A0AAD9H228_9STRA</name>
<feature type="coiled-coil region" evidence="6">
    <location>
        <begin position="133"/>
        <end position="190"/>
    </location>
</feature>
<dbReference type="GO" id="GO:0016020">
    <property type="term" value="C:membrane"/>
    <property type="evidence" value="ECO:0007669"/>
    <property type="project" value="UniProtKB-SubCell"/>
</dbReference>
<dbReference type="EMBL" id="JASMQC010000001">
    <property type="protein sequence ID" value="KAK1948328.1"/>
    <property type="molecule type" value="Genomic_DNA"/>
</dbReference>
<dbReference type="PROSITE" id="PS01032">
    <property type="entry name" value="PPM_1"/>
    <property type="match status" value="1"/>
</dbReference>
<dbReference type="SMART" id="SM00332">
    <property type="entry name" value="PP2Cc"/>
    <property type="match status" value="1"/>
</dbReference>
<evidence type="ECO:0000256" key="3">
    <source>
        <dbReference type="ARBA" id="ARBA00022801"/>
    </source>
</evidence>
<keyword evidence="3 5" id="KW-0378">Hydrolase</keyword>
<dbReference type="Proteomes" id="UP001259832">
    <property type="component" value="Unassembled WGS sequence"/>
</dbReference>
<feature type="domain" description="PPM-type phosphatase" evidence="7">
    <location>
        <begin position="51"/>
        <end position="416"/>
    </location>
</feature>
<dbReference type="AlphaFoldDB" id="A0AAD9H228"/>
<evidence type="ECO:0000256" key="5">
    <source>
        <dbReference type="RuleBase" id="RU003465"/>
    </source>
</evidence>
<dbReference type="Gene3D" id="3.60.40.10">
    <property type="entry name" value="PPM-type phosphatase domain"/>
    <property type="match status" value="1"/>
</dbReference>
<evidence type="ECO:0000313" key="9">
    <source>
        <dbReference type="Proteomes" id="UP001259832"/>
    </source>
</evidence>
<organism evidence="8 9">
    <name type="scientific">Phytophthora citrophthora</name>
    <dbReference type="NCBI Taxonomy" id="4793"/>
    <lineage>
        <taxon>Eukaryota</taxon>
        <taxon>Sar</taxon>
        <taxon>Stramenopiles</taxon>
        <taxon>Oomycota</taxon>
        <taxon>Peronosporomycetes</taxon>
        <taxon>Peronosporales</taxon>
        <taxon>Peronosporaceae</taxon>
        <taxon>Phytophthora</taxon>
    </lineage>
</organism>
<sequence length="448" mass="49938">MSKRKIRDEDVDEDNLHVGKASCVSYDTEKVACVETVEQNEFDRFLIPGLRFATESWAGLKTRNEDRHVYSTEFFPGPVFGIFDGHGGTFSADFLSRHLVATVASVIQQNIGEKALAELYSSHWLSRREEARKKAILDQLQVLHQQLAELESMESVSESADDVQVLVGQLNDAIAQIDDELKQIDAEQAARREERRHWCNEHHRCFLKSFKDAFEQVDEQILQKKPSQDGSTALLIWFFADTFNGSDGNDTGALVFYTANVGDCRAVMCRSGRGVALTRDHKPDRPDETQRIERAGGLVDKIAGIPRVYSAAGAGLTVHRVPSTYLAVSRAFGDRSLKKPTPLVSIEPEVKQFTVRDDDLFLILACDGIWDVLSDQEAVDIALPHFNDTKAAADAIVKAAYKKGSVDNLTATVVQFGWKQEGQVQRALEAAKLKTTDGSEEEIDMFNL</sequence>
<evidence type="ECO:0000256" key="2">
    <source>
        <dbReference type="ARBA" id="ARBA00022723"/>
    </source>
</evidence>
<keyword evidence="6" id="KW-0175">Coiled coil</keyword>
<dbReference type="GO" id="GO:0046872">
    <property type="term" value="F:metal ion binding"/>
    <property type="evidence" value="ECO:0007669"/>
    <property type="project" value="UniProtKB-KW"/>
</dbReference>
<keyword evidence="2" id="KW-0479">Metal-binding</keyword>
<keyword evidence="9" id="KW-1185">Reference proteome</keyword>
<dbReference type="SUPFAM" id="SSF81606">
    <property type="entry name" value="PP2C-like"/>
    <property type="match status" value="1"/>
</dbReference>
<gene>
    <name evidence="8" type="ORF">P3T76_000618</name>
</gene>
<dbReference type="Pfam" id="PF00481">
    <property type="entry name" value="PP2C"/>
    <property type="match status" value="1"/>
</dbReference>
<dbReference type="InterPro" id="IPR001932">
    <property type="entry name" value="PPM-type_phosphatase-like_dom"/>
</dbReference>
<evidence type="ECO:0000256" key="1">
    <source>
        <dbReference type="ARBA" id="ARBA00004170"/>
    </source>
</evidence>
<evidence type="ECO:0000313" key="8">
    <source>
        <dbReference type="EMBL" id="KAK1948328.1"/>
    </source>
</evidence>